<evidence type="ECO:0000259" key="8">
    <source>
        <dbReference type="Pfam" id="PF00892"/>
    </source>
</evidence>
<feature type="domain" description="EamA" evidence="8">
    <location>
        <begin position="180"/>
        <end position="318"/>
    </location>
</feature>
<accession>A0A0V7ZQD7</accession>
<feature type="transmembrane region" description="Helical" evidence="7">
    <location>
        <begin position="178"/>
        <end position="198"/>
    </location>
</feature>
<feature type="transmembrane region" description="Helical" evidence="7">
    <location>
        <begin position="301"/>
        <end position="319"/>
    </location>
</feature>
<feature type="transmembrane region" description="Helical" evidence="7">
    <location>
        <begin position="12"/>
        <end position="32"/>
    </location>
</feature>
<evidence type="ECO:0000313" key="9">
    <source>
        <dbReference type="EMBL" id="KST66567.1"/>
    </source>
</evidence>
<organism evidence="9 10">
    <name type="scientific">Mastigocoleus testarum BC008</name>
    <dbReference type="NCBI Taxonomy" id="371196"/>
    <lineage>
        <taxon>Bacteria</taxon>
        <taxon>Bacillati</taxon>
        <taxon>Cyanobacteriota</taxon>
        <taxon>Cyanophyceae</taxon>
        <taxon>Nostocales</taxon>
        <taxon>Hapalosiphonaceae</taxon>
        <taxon>Mastigocoleus</taxon>
    </lineage>
</organism>
<dbReference type="SUPFAM" id="SSF103481">
    <property type="entry name" value="Multidrug resistance efflux transporter EmrE"/>
    <property type="match status" value="2"/>
</dbReference>
<dbReference type="RefSeq" id="WP_036266544.1">
    <property type="nucleotide sequence ID" value="NZ_LMTZ01000096.1"/>
</dbReference>
<comment type="caution">
    <text evidence="9">The sequence shown here is derived from an EMBL/GenBank/DDBJ whole genome shotgun (WGS) entry which is preliminary data.</text>
</comment>
<dbReference type="InterPro" id="IPR000620">
    <property type="entry name" value="EamA_dom"/>
</dbReference>
<feature type="transmembrane region" description="Helical" evidence="7">
    <location>
        <begin position="276"/>
        <end position="295"/>
    </location>
</feature>
<feature type="transmembrane region" description="Helical" evidence="7">
    <location>
        <begin position="114"/>
        <end position="137"/>
    </location>
</feature>
<dbReference type="AlphaFoldDB" id="A0A0V7ZQD7"/>
<evidence type="ECO:0000256" key="3">
    <source>
        <dbReference type="ARBA" id="ARBA00022475"/>
    </source>
</evidence>
<comment type="similarity">
    <text evidence="2">Belongs to the EamA transporter family.</text>
</comment>
<evidence type="ECO:0000256" key="5">
    <source>
        <dbReference type="ARBA" id="ARBA00022989"/>
    </source>
</evidence>
<feature type="transmembrane region" description="Helical" evidence="7">
    <location>
        <begin position="210"/>
        <end position="232"/>
    </location>
</feature>
<dbReference type="Proteomes" id="UP000053372">
    <property type="component" value="Unassembled WGS sequence"/>
</dbReference>
<evidence type="ECO:0000256" key="6">
    <source>
        <dbReference type="ARBA" id="ARBA00023136"/>
    </source>
</evidence>
<protein>
    <recommendedName>
        <fullName evidence="8">EamA domain-containing protein</fullName>
    </recommendedName>
</protein>
<keyword evidence="4 7" id="KW-0812">Transmembrane</keyword>
<keyword evidence="3" id="KW-1003">Cell membrane</keyword>
<gene>
    <name evidence="9" type="ORF">BC008_43380</name>
</gene>
<evidence type="ECO:0000256" key="7">
    <source>
        <dbReference type="SAM" id="Phobius"/>
    </source>
</evidence>
<reference evidence="9 10" key="1">
    <citation type="journal article" date="2015" name="Genome Announc.">
        <title>Draft Genome of the Euendolithic (true boring) Cyanobacterium Mastigocoleus testarum strain BC008.</title>
        <authorList>
            <person name="Guida B.S."/>
            <person name="Garcia-Pichel F."/>
        </authorList>
    </citation>
    <scope>NUCLEOTIDE SEQUENCE [LARGE SCALE GENOMIC DNA]</scope>
    <source>
        <strain evidence="9 10">BC008</strain>
    </source>
</reference>
<name>A0A0V7ZQD7_9CYAN</name>
<sequence>MIYKIPYSSENIPGKIYLFLAVFILASANPIIRKLTEIGSQNPIDGQNPISFTNVLFVGNIFGLIVLTIIYRRQLNFNSIRQLSLFDYLSIITAAFLSGLLAPGATFQALSHTMVTNVILIGRIEPPIFLALSVWLLREKINAWKIAGAIVSFSGVIITVFLQSIWEDLTSPEVFSTVGIGEIFAAIAALALAVSSIISKTRLTRIPIGVYMIFRTTLSTLIFLFAVLSIRGTNHFSESIFSPILWQWMLIYGAIIVGFGQTFWFKGLKKSSSSMIAIAGAFNPIAAIFAAYIILREVPTSAQLIGGTIILFGIILSYFGNLSQSLNAVTVNKNIQKLPTYNQKTS</sequence>
<comment type="subcellular location">
    <subcellularLocation>
        <location evidence="1">Cell membrane</location>
        <topology evidence="1">Multi-pass membrane protein</topology>
    </subcellularLocation>
</comment>
<evidence type="ECO:0000313" key="10">
    <source>
        <dbReference type="Proteomes" id="UP000053372"/>
    </source>
</evidence>
<keyword evidence="6 7" id="KW-0472">Membrane</keyword>
<feature type="transmembrane region" description="Helical" evidence="7">
    <location>
        <begin position="83"/>
        <end position="102"/>
    </location>
</feature>
<dbReference type="Pfam" id="PF00892">
    <property type="entry name" value="EamA"/>
    <property type="match status" value="2"/>
</dbReference>
<dbReference type="InterPro" id="IPR050638">
    <property type="entry name" value="AA-Vitamin_Transporters"/>
</dbReference>
<feature type="transmembrane region" description="Helical" evidence="7">
    <location>
        <begin position="244"/>
        <end position="264"/>
    </location>
</feature>
<dbReference type="InterPro" id="IPR037185">
    <property type="entry name" value="EmrE-like"/>
</dbReference>
<proteinExistence type="inferred from homology"/>
<evidence type="ECO:0000256" key="1">
    <source>
        <dbReference type="ARBA" id="ARBA00004651"/>
    </source>
</evidence>
<dbReference type="PANTHER" id="PTHR32322:SF18">
    <property type="entry name" value="S-ADENOSYLMETHIONINE_S-ADENOSYLHOMOCYSTEINE TRANSPORTER"/>
    <property type="match status" value="1"/>
</dbReference>
<keyword evidence="10" id="KW-1185">Reference proteome</keyword>
<feature type="transmembrane region" description="Helical" evidence="7">
    <location>
        <begin position="144"/>
        <end position="166"/>
    </location>
</feature>
<dbReference type="OrthoDB" id="505666at2"/>
<dbReference type="PANTHER" id="PTHR32322">
    <property type="entry name" value="INNER MEMBRANE TRANSPORTER"/>
    <property type="match status" value="1"/>
</dbReference>
<dbReference type="GO" id="GO:0005886">
    <property type="term" value="C:plasma membrane"/>
    <property type="evidence" value="ECO:0007669"/>
    <property type="project" value="UniProtKB-SubCell"/>
</dbReference>
<evidence type="ECO:0000256" key="4">
    <source>
        <dbReference type="ARBA" id="ARBA00022692"/>
    </source>
</evidence>
<dbReference type="EMBL" id="LMTZ01000096">
    <property type="protein sequence ID" value="KST66567.1"/>
    <property type="molecule type" value="Genomic_DNA"/>
</dbReference>
<keyword evidence="5 7" id="KW-1133">Transmembrane helix</keyword>
<evidence type="ECO:0000256" key="2">
    <source>
        <dbReference type="ARBA" id="ARBA00007362"/>
    </source>
</evidence>
<feature type="domain" description="EamA" evidence="8">
    <location>
        <begin position="14"/>
        <end position="160"/>
    </location>
</feature>
<feature type="transmembrane region" description="Helical" evidence="7">
    <location>
        <begin position="52"/>
        <end position="71"/>
    </location>
</feature>